<proteinExistence type="predicted"/>
<protein>
    <submittedName>
        <fullName evidence="1">Uncharacterized protein</fullName>
    </submittedName>
</protein>
<reference evidence="1 2" key="1">
    <citation type="journal article" date="2019" name="Int. J. Syst. Evol. Microbiol.">
        <title>The Global Catalogue of Microorganisms (GCM) 10K type strain sequencing project: providing services to taxonomists for standard genome sequencing and annotation.</title>
        <authorList>
            <consortium name="The Broad Institute Genomics Platform"/>
            <consortium name="The Broad Institute Genome Sequencing Center for Infectious Disease"/>
            <person name="Wu L."/>
            <person name="Ma J."/>
        </authorList>
    </citation>
    <scope>NUCLEOTIDE SEQUENCE [LARGE SCALE GENOMIC DNA]</scope>
    <source>
        <strain evidence="1 2">JCM 9383</strain>
    </source>
</reference>
<organism evidence="1 2">
    <name type="scientific">Saccharopolyspora taberi</name>
    <dbReference type="NCBI Taxonomy" id="60895"/>
    <lineage>
        <taxon>Bacteria</taxon>
        <taxon>Bacillati</taxon>
        <taxon>Actinomycetota</taxon>
        <taxon>Actinomycetes</taxon>
        <taxon>Pseudonocardiales</taxon>
        <taxon>Pseudonocardiaceae</taxon>
        <taxon>Saccharopolyspora</taxon>
    </lineage>
</organism>
<keyword evidence="2" id="KW-1185">Reference proteome</keyword>
<evidence type="ECO:0000313" key="2">
    <source>
        <dbReference type="Proteomes" id="UP001500979"/>
    </source>
</evidence>
<dbReference type="Proteomes" id="UP001500979">
    <property type="component" value="Unassembled WGS sequence"/>
</dbReference>
<sequence length="115" mass="12806">MRGFADHLGLALRTVAKWEQLGADTVPRPDTQAVLDTALARADAASQERFQALLSAVPNVRADVPKPRAAEYETWTEDLDRVVVCLSRQNFAFAQNLLNRWLCRCAPQNVDDRAA</sequence>
<comment type="caution">
    <text evidence="1">The sequence shown here is derived from an EMBL/GenBank/DDBJ whole genome shotgun (WGS) entry which is preliminary data.</text>
</comment>
<evidence type="ECO:0000313" key="1">
    <source>
        <dbReference type="EMBL" id="GAA2815354.1"/>
    </source>
</evidence>
<gene>
    <name evidence="1" type="ORF">GCM10010470_58480</name>
</gene>
<dbReference type="EMBL" id="BAAAUX010000029">
    <property type="protein sequence ID" value="GAA2815354.1"/>
    <property type="molecule type" value="Genomic_DNA"/>
</dbReference>
<name>A0ABN3VKY0_9PSEU</name>
<accession>A0ABN3VKY0</accession>